<proteinExistence type="predicted"/>
<feature type="region of interest" description="Disordered" evidence="1">
    <location>
        <begin position="1"/>
        <end position="24"/>
    </location>
</feature>
<accession>A0A8S3XZ10</accession>
<dbReference type="OrthoDB" id="6778856at2759"/>
<dbReference type="Proteomes" id="UP000691718">
    <property type="component" value="Unassembled WGS sequence"/>
</dbReference>
<name>A0A8S3XZ10_PARAO</name>
<protein>
    <submittedName>
        <fullName evidence="2">(apollo) hypothetical protein</fullName>
    </submittedName>
</protein>
<reference evidence="2" key="1">
    <citation type="submission" date="2021-04" db="EMBL/GenBank/DDBJ databases">
        <authorList>
            <person name="Tunstrom K."/>
        </authorList>
    </citation>
    <scope>NUCLEOTIDE SEQUENCE</scope>
</reference>
<dbReference type="EMBL" id="CAJQZP010001402">
    <property type="protein sequence ID" value="CAG5043349.1"/>
    <property type="molecule type" value="Genomic_DNA"/>
</dbReference>
<comment type="caution">
    <text evidence="2">The sequence shown here is derived from an EMBL/GenBank/DDBJ whole genome shotgun (WGS) entry which is preliminary data.</text>
</comment>
<gene>
    <name evidence="2" type="ORF">PAPOLLO_LOCUS22674</name>
</gene>
<feature type="compositionally biased region" description="Polar residues" evidence="1">
    <location>
        <begin position="1"/>
        <end position="10"/>
    </location>
</feature>
<evidence type="ECO:0000313" key="3">
    <source>
        <dbReference type="Proteomes" id="UP000691718"/>
    </source>
</evidence>
<evidence type="ECO:0000313" key="2">
    <source>
        <dbReference type="EMBL" id="CAG5043349.1"/>
    </source>
</evidence>
<dbReference type="AlphaFoldDB" id="A0A8S3XZ10"/>
<keyword evidence="3" id="KW-1185">Reference proteome</keyword>
<sequence>MSVQRSSTTKSSDKMNIISGNSSSQPDLSIIAATEHEYKNVSQRKRKVPEDDFSVQFNEFKKEIIGVLKEFGKSQTENINSIKTDIKSINEQLIDMKTKTDLLLLEHNTFKSEIQKLTNTVTYNEEKIKCIENDVQALQSTVHAPLPSGCPKPTANSYADIMTEVQERLERAKNIIITGIFEPHSENMEEKRENDRWQKGKKPDVWHIGLGCIAFFAELEPSLSVTEQNLADRVRYILRSNIFGDAELERLRREAVPSSDGNATTGNAAPLIAQQTANVDAAVNIPFVVDSDDDGIVPHELEKMRSILKESMLETRSMPLENRSRLPRIPLSKRNRAVVRALNPMLVTYWEASRDFCETNSILFGAALAVCRIIGAKLPMAGRATQQG</sequence>
<organism evidence="2 3">
    <name type="scientific">Parnassius apollo</name>
    <name type="common">Apollo butterfly</name>
    <name type="synonym">Papilio apollo</name>
    <dbReference type="NCBI Taxonomy" id="110799"/>
    <lineage>
        <taxon>Eukaryota</taxon>
        <taxon>Metazoa</taxon>
        <taxon>Ecdysozoa</taxon>
        <taxon>Arthropoda</taxon>
        <taxon>Hexapoda</taxon>
        <taxon>Insecta</taxon>
        <taxon>Pterygota</taxon>
        <taxon>Neoptera</taxon>
        <taxon>Endopterygota</taxon>
        <taxon>Lepidoptera</taxon>
        <taxon>Glossata</taxon>
        <taxon>Ditrysia</taxon>
        <taxon>Papilionoidea</taxon>
        <taxon>Papilionidae</taxon>
        <taxon>Parnassiinae</taxon>
        <taxon>Parnassini</taxon>
        <taxon>Parnassius</taxon>
        <taxon>Parnassius</taxon>
    </lineage>
</organism>
<evidence type="ECO:0000256" key="1">
    <source>
        <dbReference type="SAM" id="MobiDB-lite"/>
    </source>
</evidence>